<proteinExistence type="inferred from homology"/>
<keyword evidence="5 9" id="KW-0812">Transmembrane</keyword>
<evidence type="ECO:0000256" key="2">
    <source>
        <dbReference type="ARBA" id="ARBA00009810"/>
    </source>
</evidence>
<dbReference type="Pfam" id="PF07715">
    <property type="entry name" value="Plug"/>
    <property type="match status" value="1"/>
</dbReference>
<dbReference type="InterPro" id="IPR037066">
    <property type="entry name" value="Plug_dom_sf"/>
</dbReference>
<reference evidence="14 15" key="1">
    <citation type="submission" date="2017-03" db="EMBL/GenBank/DDBJ databases">
        <authorList>
            <person name="Afonso C.L."/>
            <person name="Miller P.J."/>
            <person name="Scott M.A."/>
            <person name="Spackman E."/>
            <person name="Goraichik I."/>
            <person name="Dimitrov K.M."/>
            <person name="Suarez D.L."/>
            <person name="Swayne D.E."/>
        </authorList>
    </citation>
    <scope>NUCLEOTIDE SEQUENCE [LARGE SCALE GENOMIC DNA]</scope>
    <source>
        <strain evidence="14 15">CECT 7971</strain>
    </source>
</reference>
<feature type="signal peptide" evidence="11">
    <location>
        <begin position="1"/>
        <end position="28"/>
    </location>
</feature>
<keyword evidence="3 9" id="KW-0813">Transport</keyword>
<protein>
    <submittedName>
        <fullName evidence="14">Heme transporter BhuA</fullName>
    </submittedName>
</protein>
<dbReference type="Gene3D" id="2.40.170.20">
    <property type="entry name" value="TonB-dependent receptor, beta-barrel domain"/>
    <property type="match status" value="1"/>
</dbReference>
<evidence type="ECO:0000256" key="1">
    <source>
        <dbReference type="ARBA" id="ARBA00004571"/>
    </source>
</evidence>
<evidence type="ECO:0000256" key="7">
    <source>
        <dbReference type="ARBA" id="ARBA00023136"/>
    </source>
</evidence>
<gene>
    <name evidence="14" type="primary">bhuA</name>
    <name evidence="14" type="ORF">PAM7971_01004</name>
</gene>
<dbReference type="InterPro" id="IPR012910">
    <property type="entry name" value="Plug_dom"/>
</dbReference>
<dbReference type="SUPFAM" id="SSF56935">
    <property type="entry name" value="Porins"/>
    <property type="match status" value="1"/>
</dbReference>
<dbReference type="PROSITE" id="PS52016">
    <property type="entry name" value="TONB_DEPENDENT_REC_3"/>
    <property type="match status" value="1"/>
</dbReference>
<evidence type="ECO:0000256" key="5">
    <source>
        <dbReference type="ARBA" id="ARBA00022692"/>
    </source>
</evidence>
<evidence type="ECO:0000259" key="12">
    <source>
        <dbReference type="Pfam" id="PF00593"/>
    </source>
</evidence>
<dbReference type="RefSeq" id="WP_085847882.1">
    <property type="nucleotide sequence ID" value="NZ_FNZV01000002.1"/>
</dbReference>
<feature type="domain" description="TonB-dependent receptor plug" evidence="13">
    <location>
        <begin position="50"/>
        <end position="151"/>
    </location>
</feature>
<dbReference type="AlphaFoldDB" id="A0A1Y5RVH4"/>
<dbReference type="GO" id="GO:0015344">
    <property type="term" value="F:siderophore uptake transmembrane transporter activity"/>
    <property type="evidence" value="ECO:0007669"/>
    <property type="project" value="TreeGrafter"/>
</dbReference>
<keyword evidence="6 10" id="KW-0798">TonB box</keyword>
<keyword evidence="11" id="KW-0732">Signal</keyword>
<dbReference type="EMBL" id="FWFW01000002">
    <property type="protein sequence ID" value="SLN26348.1"/>
    <property type="molecule type" value="Genomic_DNA"/>
</dbReference>
<feature type="domain" description="TonB-dependent receptor-like beta-barrel" evidence="12">
    <location>
        <begin position="233"/>
        <end position="620"/>
    </location>
</feature>
<evidence type="ECO:0000256" key="10">
    <source>
        <dbReference type="RuleBase" id="RU003357"/>
    </source>
</evidence>
<evidence type="ECO:0000256" key="6">
    <source>
        <dbReference type="ARBA" id="ARBA00023077"/>
    </source>
</evidence>
<feature type="chain" id="PRO_5010985411" evidence="11">
    <location>
        <begin position="29"/>
        <end position="655"/>
    </location>
</feature>
<evidence type="ECO:0000256" key="4">
    <source>
        <dbReference type="ARBA" id="ARBA00022452"/>
    </source>
</evidence>
<dbReference type="GO" id="GO:0009279">
    <property type="term" value="C:cell outer membrane"/>
    <property type="evidence" value="ECO:0007669"/>
    <property type="project" value="UniProtKB-SubCell"/>
</dbReference>
<accession>A0A1Y5RVH4</accession>
<dbReference type="Gene3D" id="2.170.130.10">
    <property type="entry name" value="TonB-dependent receptor, plug domain"/>
    <property type="match status" value="1"/>
</dbReference>
<dbReference type="Proteomes" id="UP000193307">
    <property type="component" value="Unassembled WGS sequence"/>
</dbReference>
<dbReference type="Pfam" id="PF00593">
    <property type="entry name" value="TonB_dep_Rec_b-barrel"/>
    <property type="match status" value="1"/>
</dbReference>
<dbReference type="GO" id="GO:0044718">
    <property type="term" value="P:siderophore transmembrane transport"/>
    <property type="evidence" value="ECO:0007669"/>
    <property type="project" value="TreeGrafter"/>
</dbReference>
<evidence type="ECO:0000259" key="13">
    <source>
        <dbReference type="Pfam" id="PF07715"/>
    </source>
</evidence>
<evidence type="ECO:0000313" key="15">
    <source>
        <dbReference type="Proteomes" id="UP000193307"/>
    </source>
</evidence>
<dbReference type="InterPro" id="IPR000531">
    <property type="entry name" value="Beta-barrel_TonB"/>
</dbReference>
<keyword evidence="8 9" id="KW-0998">Cell outer membrane</keyword>
<sequence length="655" mass="69987">MTHQKNTVVALLMCGTALPLCTTTGALAQDVVSLDPIEVRREDPLGDAADQASSVYVADAEIDRASMGDLKDLFAGVASVSVGGAIPLAQKIYVNGVDMLNLAVTVDGVAQNNRIFHHASANAFDPGMMKYVRVDPGVAPADAGFEALAGAVSMETIDANDILEDGETFGGQARLSYSDNGDIFGTSLTLAQKTGGFELLGYAKYVSGGEYTDGEGDVENGTETDLQIGLIKAAYEADAGHRFEFSAQQMADAGTRNAKANFGSTSAATYLYEATRNVVSLKYENTQAVGLWDPEISLGYSSTEIFKPEDYDSNGITDTLSATIQNTFHLANGADITTGVDYISKTGTYSTASTGVVSGSESFDNVGIFTQARFEFSPGFDISTGLRIDHQNFTDTDGGEYSNTGLSTNISATYEVSPSWTVRGGYSSVFGGIPIEDNFLFSDDWDYSGLVEVTRGENFILGADYGSGNLTFGAEIFRTRLNDVRTSDWDRTSGSYVAGHGTYESSGYNLSATYDWTSGFARLTFSDTQALWNGETTSNYAVLDSGTALGQVLAIEMQQELPDHNLVVGGAIEAARGMNVYDVQYATDYSYAGYAVLDLFAEYHVPNVNDLVVRVTVDNVFDAKYADRATYGAEYGLETLAEPGRTISLIATVEF</sequence>
<dbReference type="OrthoDB" id="9760494at2"/>
<evidence type="ECO:0000256" key="11">
    <source>
        <dbReference type="SAM" id="SignalP"/>
    </source>
</evidence>
<dbReference type="PANTHER" id="PTHR30069:SF41">
    <property type="entry name" value="HEME_HEMOPEXIN UTILIZATION PROTEIN C"/>
    <property type="match status" value="1"/>
</dbReference>
<keyword evidence="4 9" id="KW-1134">Transmembrane beta strand</keyword>
<name>A0A1Y5RVH4_9RHOB</name>
<evidence type="ECO:0000313" key="14">
    <source>
        <dbReference type="EMBL" id="SLN26348.1"/>
    </source>
</evidence>
<keyword evidence="15" id="KW-1185">Reference proteome</keyword>
<evidence type="ECO:0000256" key="8">
    <source>
        <dbReference type="ARBA" id="ARBA00023237"/>
    </source>
</evidence>
<organism evidence="14 15">
    <name type="scientific">Pacificibacter marinus</name>
    <dbReference type="NCBI Taxonomy" id="658057"/>
    <lineage>
        <taxon>Bacteria</taxon>
        <taxon>Pseudomonadati</taxon>
        <taxon>Pseudomonadota</taxon>
        <taxon>Alphaproteobacteria</taxon>
        <taxon>Rhodobacterales</taxon>
        <taxon>Roseobacteraceae</taxon>
        <taxon>Pacificibacter</taxon>
    </lineage>
</organism>
<dbReference type="InterPro" id="IPR036942">
    <property type="entry name" value="Beta-barrel_TonB_sf"/>
</dbReference>
<comment type="subcellular location">
    <subcellularLocation>
        <location evidence="1 9">Cell outer membrane</location>
        <topology evidence="1 9">Multi-pass membrane protein</topology>
    </subcellularLocation>
</comment>
<evidence type="ECO:0000256" key="9">
    <source>
        <dbReference type="PROSITE-ProRule" id="PRU01360"/>
    </source>
</evidence>
<comment type="similarity">
    <text evidence="2 9 10">Belongs to the TonB-dependent receptor family.</text>
</comment>
<dbReference type="InterPro" id="IPR039426">
    <property type="entry name" value="TonB-dep_rcpt-like"/>
</dbReference>
<dbReference type="PANTHER" id="PTHR30069">
    <property type="entry name" value="TONB-DEPENDENT OUTER MEMBRANE RECEPTOR"/>
    <property type="match status" value="1"/>
</dbReference>
<keyword evidence="7 9" id="KW-0472">Membrane</keyword>
<dbReference type="STRING" id="658057.SAMN04488032_10284"/>
<evidence type="ECO:0000256" key="3">
    <source>
        <dbReference type="ARBA" id="ARBA00022448"/>
    </source>
</evidence>